<keyword evidence="3" id="KW-1185">Reference proteome</keyword>
<name>A0A158ASA4_9BURK</name>
<evidence type="ECO:0000256" key="1">
    <source>
        <dbReference type="ARBA" id="ARBA00005254"/>
    </source>
</evidence>
<comment type="caution">
    <text evidence="2">The sequence shown here is derived from an EMBL/GenBank/DDBJ whole genome shotgun (WGS) entry which is preliminary data.</text>
</comment>
<dbReference type="Gene3D" id="1.10.12.10">
    <property type="entry name" value="Lyase 2-enoyl-coa Hydratase, Chain A, domain 2"/>
    <property type="match status" value="1"/>
</dbReference>
<dbReference type="GO" id="GO:0016853">
    <property type="term" value="F:isomerase activity"/>
    <property type="evidence" value="ECO:0007669"/>
    <property type="project" value="UniProtKB-KW"/>
</dbReference>
<dbReference type="InterPro" id="IPR001753">
    <property type="entry name" value="Enoyl-CoA_hydra/iso"/>
</dbReference>
<dbReference type="SUPFAM" id="SSF52096">
    <property type="entry name" value="ClpP/crotonase"/>
    <property type="match status" value="1"/>
</dbReference>
<reference evidence="2" key="1">
    <citation type="submission" date="2016-01" db="EMBL/GenBank/DDBJ databases">
        <authorList>
            <person name="Peeters C."/>
        </authorList>
    </citation>
    <scope>NUCLEOTIDE SEQUENCE [LARGE SCALE GENOMIC DNA]</scope>
    <source>
        <strain evidence="2">LMG 29325</strain>
    </source>
</reference>
<dbReference type="InterPro" id="IPR014748">
    <property type="entry name" value="Enoyl-CoA_hydra_C"/>
</dbReference>
<dbReference type="RefSeq" id="WP_086968162.1">
    <property type="nucleotide sequence ID" value="NZ_FCOJ02000018.1"/>
</dbReference>
<evidence type="ECO:0000313" key="3">
    <source>
        <dbReference type="Proteomes" id="UP000054596"/>
    </source>
</evidence>
<gene>
    <name evidence="2" type="ORF">AWB82_02909</name>
</gene>
<sequence>MNFEAYKNLSFSRRGRILTIALNRPEALNAVDGVLHEELSRVFFDAARDEQSDIIILTGAGRAFCAGGDFDWLQEMIDVPAEYHKAGTDARRIIMSMLECDKPIIAKVNGAAVGLGATLALFCDVIFAQDSAKFGDPHVSVGFVAGDGGAVIWPQLIGYARAKEYLMTGDLIPASDAARMGLINHVVPAAELDARVDEFVDRLHAGARQAIRWTKASVNIGLKQLASSILDASLGYELLTNYTEDHREAVAAFRSKRKPVFNKAS</sequence>
<proteinExistence type="inferred from homology"/>
<dbReference type="Pfam" id="PF00378">
    <property type="entry name" value="ECH_1"/>
    <property type="match status" value="1"/>
</dbReference>
<evidence type="ECO:0000313" key="2">
    <source>
        <dbReference type="EMBL" id="SAK60901.1"/>
    </source>
</evidence>
<dbReference type="STRING" id="1777143.AWB82_02909"/>
<dbReference type="InterPro" id="IPR029045">
    <property type="entry name" value="ClpP/crotonase-like_dom_sf"/>
</dbReference>
<dbReference type="OrthoDB" id="9777711at2"/>
<comment type="similarity">
    <text evidence="1">Belongs to the enoyl-CoA hydratase/isomerase family.</text>
</comment>
<dbReference type="PANTHER" id="PTHR43802:SF1">
    <property type="entry name" value="IP11341P-RELATED"/>
    <property type="match status" value="1"/>
</dbReference>
<organism evidence="2 3">
    <name type="scientific">Caballeronia glebae</name>
    <dbReference type="NCBI Taxonomy" id="1777143"/>
    <lineage>
        <taxon>Bacteria</taxon>
        <taxon>Pseudomonadati</taxon>
        <taxon>Pseudomonadota</taxon>
        <taxon>Betaproteobacteria</taxon>
        <taxon>Burkholderiales</taxon>
        <taxon>Burkholderiaceae</taxon>
        <taxon>Caballeronia</taxon>
    </lineage>
</organism>
<dbReference type="PANTHER" id="PTHR43802">
    <property type="entry name" value="ENOYL-COA HYDRATASE"/>
    <property type="match status" value="1"/>
</dbReference>
<protein>
    <submittedName>
        <fullName evidence="2">Enoyl-CoA hydratase/isomerase</fullName>
    </submittedName>
</protein>
<dbReference type="Gene3D" id="3.90.226.10">
    <property type="entry name" value="2-enoyl-CoA Hydratase, Chain A, domain 1"/>
    <property type="match status" value="1"/>
</dbReference>
<accession>A0A158ASA4</accession>
<dbReference type="EMBL" id="FCOJ02000018">
    <property type="protein sequence ID" value="SAK60901.1"/>
    <property type="molecule type" value="Genomic_DNA"/>
</dbReference>
<dbReference type="AlphaFoldDB" id="A0A158ASA4"/>
<dbReference type="CDD" id="cd06558">
    <property type="entry name" value="crotonase-like"/>
    <property type="match status" value="1"/>
</dbReference>
<dbReference type="Proteomes" id="UP000054596">
    <property type="component" value="Unassembled WGS sequence"/>
</dbReference>